<sequence>MRVIKQILIYLLWYLVALFLGFLHMRIMLGPQPEYNDGILSIFNWVYEAALIVSTSIMGSIIAVLFILFDLFYLRKKLSGKPHHLITRLAVMVVIALIVIGFHYLHDFIFNVV</sequence>
<dbReference type="OrthoDB" id="1443613at2"/>
<name>A0A2S6IEE2_9FLAO</name>
<evidence type="ECO:0000313" key="3">
    <source>
        <dbReference type="Proteomes" id="UP000239002"/>
    </source>
</evidence>
<reference evidence="2 3" key="1">
    <citation type="submission" date="2018-02" db="EMBL/GenBank/DDBJ databases">
        <title>Genomic Encyclopedia of Archaeal and Bacterial Type Strains, Phase II (KMG-II): from individual species to whole genera.</title>
        <authorList>
            <person name="Goeker M."/>
        </authorList>
    </citation>
    <scope>NUCLEOTIDE SEQUENCE [LARGE SCALE GENOMIC DNA]</scope>
    <source>
        <strain evidence="2 3">DSM 16809</strain>
    </source>
</reference>
<keyword evidence="1" id="KW-0472">Membrane</keyword>
<gene>
    <name evidence="2" type="ORF">LY01_02931</name>
</gene>
<protein>
    <submittedName>
        <fullName evidence="2">Uncharacterized protein</fullName>
    </submittedName>
</protein>
<evidence type="ECO:0000313" key="2">
    <source>
        <dbReference type="EMBL" id="PPK92530.1"/>
    </source>
</evidence>
<feature type="transmembrane region" description="Helical" evidence="1">
    <location>
        <begin position="7"/>
        <end position="29"/>
    </location>
</feature>
<keyword evidence="1" id="KW-0812">Transmembrane</keyword>
<feature type="transmembrane region" description="Helical" evidence="1">
    <location>
        <begin position="49"/>
        <end position="73"/>
    </location>
</feature>
<evidence type="ECO:0000256" key="1">
    <source>
        <dbReference type="SAM" id="Phobius"/>
    </source>
</evidence>
<accession>A0A2S6IEE2</accession>
<proteinExistence type="predicted"/>
<keyword evidence="1" id="KW-1133">Transmembrane helix</keyword>
<feature type="transmembrane region" description="Helical" evidence="1">
    <location>
        <begin position="85"/>
        <end position="105"/>
    </location>
</feature>
<dbReference type="Proteomes" id="UP000239002">
    <property type="component" value="Unassembled WGS sequence"/>
</dbReference>
<organism evidence="2 3">
    <name type="scientific">Nonlabens xylanidelens</name>
    <dbReference type="NCBI Taxonomy" id="191564"/>
    <lineage>
        <taxon>Bacteria</taxon>
        <taxon>Pseudomonadati</taxon>
        <taxon>Bacteroidota</taxon>
        <taxon>Flavobacteriia</taxon>
        <taxon>Flavobacteriales</taxon>
        <taxon>Flavobacteriaceae</taxon>
        <taxon>Nonlabens</taxon>
    </lineage>
</organism>
<keyword evidence="3" id="KW-1185">Reference proteome</keyword>
<dbReference type="EMBL" id="PTJE01000010">
    <property type="protein sequence ID" value="PPK92530.1"/>
    <property type="molecule type" value="Genomic_DNA"/>
</dbReference>
<dbReference type="AlphaFoldDB" id="A0A2S6IEE2"/>
<comment type="caution">
    <text evidence="2">The sequence shown here is derived from an EMBL/GenBank/DDBJ whole genome shotgun (WGS) entry which is preliminary data.</text>
</comment>
<dbReference type="RefSeq" id="WP_146080448.1">
    <property type="nucleotide sequence ID" value="NZ_MQVW01000002.1"/>
</dbReference>